<dbReference type="InterPro" id="IPR003360">
    <property type="entry name" value="US22-like"/>
</dbReference>
<evidence type="ECO:0000313" key="2">
    <source>
        <dbReference type="Proteomes" id="UP000113346"/>
    </source>
</evidence>
<accession>G8XTU2</accession>
<evidence type="ECO:0000313" key="1">
    <source>
        <dbReference type="EMBL" id="AEV80583.1"/>
    </source>
</evidence>
<reference evidence="1" key="1">
    <citation type="submission" date="2011-12" db="EMBL/GenBank/DDBJ databases">
        <title>Comparative genomics of primate cytomegaloviruses.</title>
        <authorList>
            <person name="Davison A.J."/>
            <person name="Holton M."/>
            <person name="Dolan A."/>
            <person name="Dargan D.J."/>
            <person name="Gatherer D."/>
            <person name="Hayward G.S."/>
        </authorList>
    </citation>
    <scope>NUCLEOTIDE SEQUENCE [LARGE SCALE GENOMIC DNA]</scope>
    <source>
        <strain evidence="1">Colburn</strain>
    </source>
</reference>
<organismHost>
    <name type="scientific">Macaca</name>
    <name type="common">macaques</name>
    <dbReference type="NCBI Taxonomy" id="9539"/>
</organismHost>
<proteinExistence type="predicted"/>
<dbReference type="EMBL" id="FJ483969">
    <property type="protein sequence ID" value="AEV80583.1"/>
    <property type="molecule type" value="Genomic_DNA"/>
</dbReference>
<gene>
    <name evidence="1" type="primary">UL36</name>
</gene>
<organism evidence="1 2">
    <name type="scientific">Simian cytomegalovirus (strain Colburn)</name>
    <dbReference type="NCBI Taxonomy" id="50292"/>
    <lineage>
        <taxon>Viruses</taxon>
        <taxon>Duplodnaviria</taxon>
        <taxon>Heunggongvirae</taxon>
        <taxon>Peploviricota</taxon>
        <taxon>Herviviricetes</taxon>
        <taxon>Herpesvirales</taxon>
        <taxon>Orthoherpesviridae</taxon>
        <taxon>Betaherpesvirinae</taxon>
        <taxon>Cytomegalovirus</taxon>
        <taxon>Cytomegalovirus cercopithecinebeta5</taxon>
    </lineage>
</organism>
<dbReference type="Pfam" id="PF02393">
    <property type="entry name" value="US22"/>
    <property type="match status" value="1"/>
</dbReference>
<protein>
    <submittedName>
        <fullName evidence="1">Tegument protein vICA</fullName>
    </submittedName>
</protein>
<dbReference type="Proteomes" id="UP000113346">
    <property type="component" value="Segment"/>
</dbReference>
<name>G8XTU2_SCMVC</name>
<sequence length="476" mass="54402">MSYRLVSGMDDLRDTLMAYGCIALHAATPASLFDFLDRESGTRLHVAWPEGAMIQLRPRTLLGHFSPKYYDVCLQGKYVCCEEAMEPFGVVELTKIGSYQIIMMIGRSGAVYCYEEMEKCVSCLAPDMKAFMKLGLRHCEYLHKEETYQCPLITYDDEIIKRLLKFDWEEDQLSGILNKDNHTIYEINDPTGEQVDTHFALWSSDSNIIKFKDTCFSVMRPEGFRSFEIMVRCVPRLVCMNQLLGALGCILESGEFLVRLYVLADKFGVIYGFDPSINGIYRLADTFRMFTCVMGQKGHQNHRYDRKRAGTIRLEKISYCLHGREPVDPMNMFNDDDDDESEQAPKTTAEVVERIHASIKAHLQFCVTSVMLDSPASGRLWPQELEALSDSLILQSLPYDAEEVRCKLLGGIADMRAFEMSFVGTAEDDDSDREETVRGYLFDESVCERCVANRRLRLFRAGRGSQRGNRSRVSYV</sequence>